<reference evidence="8 9" key="1">
    <citation type="submission" date="2024-09" db="EMBL/GenBank/DDBJ databases">
        <authorList>
            <person name="Sun Q."/>
            <person name="Mori K."/>
        </authorList>
    </citation>
    <scope>NUCLEOTIDE SEQUENCE [LARGE SCALE GENOMIC DNA]</scope>
    <source>
        <strain evidence="8 9">JCM 13852</strain>
    </source>
</reference>
<comment type="similarity">
    <text evidence="2">Belongs to the EamA transporter family.</text>
</comment>
<dbReference type="Pfam" id="PF00892">
    <property type="entry name" value="EamA"/>
    <property type="match status" value="2"/>
</dbReference>
<dbReference type="EMBL" id="JBHMBK010000016">
    <property type="protein sequence ID" value="MFB9686795.1"/>
    <property type="molecule type" value="Genomic_DNA"/>
</dbReference>
<evidence type="ECO:0000256" key="3">
    <source>
        <dbReference type="ARBA" id="ARBA00022692"/>
    </source>
</evidence>
<feature type="transmembrane region" description="Helical" evidence="6">
    <location>
        <begin position="46"/>
        <end position="67"/>
    </location>
</feature>
<keyword evidence="4 6" id="KW-1133">Transmembrane helix</keyword>
<comment type="subcellular location">
    <subcellularLocation>
        <location evidence="1">Membrane</location>
        <topology evidence="1">Multi-pass membrane protein</topology>
    </subcellularLocation>
</comment>
<sequence>MKNDNSAIVGGREAIRPGLVLALLGVVSFSFTFPATTLALEGFGPWTVACGRSVVAGVVAAGCLAAGQVPVPDRRHWRGIAAVAGGCVLGFPLFTTWALRLSTTGHSAVVVGLLPLATAIVGARRDRRRRSRRFWLAVGAGAITVLAFTFSQSRGAPSTADLLLFAALGLCAFGYAEGGRLAAELPGWQVIAWALVLALPVTVPMTALALAHEDPRPSGAAVLGLAYVAIVSQFGGFIVWYRGMSYLGVTRASQLQLAQPLLTLVWSVLLLHETLPTVAPVTAVLVLLCIVITQRDRAGASPSHYEKL</sequence>
<dbReference type="RefSeq" id="WP_378196548.1">
    <property type="nucleotide sequence ID" value="NZ_JBHMBK010000016.1"/>
</dbReference>
<keyword evidence="9" id="KW-1185">Reference proteome</keyword>
<evidence type="ECO:0000256" key="2">
    <source>
        <dbReference type="ARBA" id="ARBA00007362"/>
    </source>
</evidence>
<feature type="transmembrane region" description="Helical" evidence="6">
    <location>
        <begin position="134"/>
        <end position="150"/>
    </location>
</feature>
<keyword evidence="3 6" id="KW-0812">Transmembrane</keyword>
<dbReference type="InterPro" id="IPR037185">
    <property type="entry name" value="EmrE-like"/>
</dbReference>
<feature type="domain" description="EamA" evidence="7">
    <location>
        <begin position="17"/>
        <end position="146"/>
    </location>
</feature>
<feature type="transmembrane region" description="Helical" evidence="6">
    <location>
        <begin position="20"/>
        <end position="40"/>
    </location>
</feature>
<keyword evidence="5 6" id="KW-0472">Membrane</keyword>
<feature type="transmembrane region" description="Helical" evidence="6">
    <location>
        <begin position="277"/>
        <end position="293"/>
    </location>
</feature>
<protein>
    <submittedName>
        <fullName evidence="8">DMT family transporter</fullName>
    </submittedName>
</protein>
<proteinExistence type="inferred from homology"/>
<gene>
    <name evidence="8" type="ORF">ACFFTO_21655</name>
</gene>
<evidence type="ECO:0000313" key="8">
    <source>
        <dbReference type="EMBL" id="MFB9686795.1"/>
    </source>
</evidence>
<evidence type="ECO:0000259" key="7">
    <source>
        <dbReference type="Pfam" id="PF00892"/>
    </source>
</evidence>
<feature type="transmembrane region" description="Helical" evidence="6">
    <location>
        <begin position="218"/>
        <end position="241"/>
    </location>
</feature>
<feature type="domain" description="EamA" evidence="7">
    <location>
        <begin position="160"/>
        <end position="292"/>
    </location>
</feature>
<dbReference type="PANTHER" id="PTHR32322">
    <property type="entry name" value="INNER MEMBRANE TRANSPORTER"/>
    <property type="match status" value="1"/>
</dbReference>
<feature type="transmembrane region" description="Helical" evidence="6">
    <location>
        <begin position="190"/>
        <end position="212"/>
    </location>
</feature>
<organism evidence="8 9">
    <name type="scientific">Amycolatopsis plumensis</name>
    <dbReference type="NCBI Taxonomy" id="236508"/>
    <lineage>
        <taxon>Bacteria</taxon>
        <taxon>Bacillati</taxon>
        <taxon>Actinomycetota</taxon>
        <taxon>Actinomycetes</taxon>
        <taxon>Pseudonocardiales</taxon>
        <taxon>Pseudonocardiaceae</taxon>
        <taxon>Amycolatopsis</taxon>
    </lineage>
</organism>
<evidence type="ECO:0000256" key="4">
    <source>
        <dbReference type="ARBA" id="ARBA00022989"/>
    </source>
</evidence>
<name>A0ABV5U5Y2_9PSEU</name>
<dbReference type="SUPFAM" id="SSF103481">
    <property type="entry name" value="Multidrug resistance efflux transporter EmrE"/>
    <property type="match status" value="2"/>
</dbReference>
<dbReference type="Proteomes" id="UP001589535">
    <property type="component" value="Unassembled WGS sequence"/>
</dbReference>
<evidence type="ECO:0000256" key="6">
    <source>
        <dbReference type="SAM" id="Phobius"/>
    </source>
</evidence>
<dbReference type="PANTHER" id="PTHR32322:SF2">
    <property type="entry name" value="EAMA DOMAIN-CONTAINING PROTEIN"/>
    <property type="match status" value="1"/>
</dbReference>
<feature type="transmembrane region" description="Helical" evidence="6">
    <location>
        <begin position="79"/>
        <end position="99"/>
    </location>
</feature>
<feature type="transmembrane region" description="Helical" evidence="6">
    <location>
        <begin position="105"/>
        <end position="122"/>
    </location>
</feature>
<dbReference type="InterPro" id="IPR050638">
    <property type="entry name" value="AA-Vitamin_Transporters"/>
</dbReference>
<comment type="caution">
    <text evidence="8">The sequence shown here is derived from an EMBL/GenBank/DDBJ whole genome shotgun (WGS) entry which is preliminary data.</text>
</comment>
<evidence type="ECO:0000313" key="9">
    <source>
        <dbReference type="Proteomes" id="UP001589535"/>
    </source>
</evidence>
<accession>A0ABV5U5Y2</accession>
<dbReference type="InterPro" id="IPR000620">
    <property type="entry name" value="EamA_dom"/>
</dbReference>
<evidence type="ECO:0000256" key="5">
    <source>
        <dbReference type="ARBA" id="ARBA00023136"/>
    </source>
</evidence>
<evidence type="ECO:0000256" key="1">
    <source>
        <dbReference type="ARBA" id="ARBA00004141"/>
    </source>
</evidence>